<dbReference type="SUPFAM" id="SSF56214">
    <property type="entry name" value="4'-phosphopantetheinyl transferase"/>
    <property type="match status" value="2"/>
</dbReference>
<dbReference type="GO" id="GO:0005829">
    <property type="term" value="C:cytosol"/>
    <property type="evidence" value="ECO:0007669"/>
    <property type="project" value="TreeGrafter"/>
</dbReference>
<comment type="similarity">
    <text evidence="1">Belongs to the P-Pant transferase superfamily. Gsp/Sfp/HetI/AcpT family.</text>
</comment>
<dbReference type="Gene3D" id="3.90.470.20">
    <property type="entry name" value="4'-phosphopantetheinyl transferase domain"/>
    <property type="match status" value="1"/>
</dbReference>
<comment type="caution">
    <text evidence="4">The sequence shown here is derived from an EMBL/GenBank/DDBJ whole genome shotgun (WGS) entry which is preliminary data.</text>
</comment>
<feature type="domain" description="4'-phosphopantetheinyl transferase" evidence="3">
    <location>
        <begin position="105"/>
        <end position="197"/>
    </location>
</feature>
<sequence length="215" mass="24694">MPFVRKIENADGKIGIWKLTETPEQLLLLRSLSENEEKQYQRIKAESRKKEFLATRILLSALEKEKTEIHYAPSGKPFLPGEKHEISISHSADHAVVFLSGKKTGVDIEKCDRNMDRVAKRFLSNKEKALIEKLDNRQFAKVLFWAAKEAIFKCSPAEGIQFNEQILIDTFIPGRQGGFTAQLLLPHQTTPYLLHYHTLGNNVLVYCVEQENQMR</sequence>
<name>A0A399T221_9BACT</name>
<dbReference type="GO" id="GO:0008897">
    <property type="term" value="F:holo-[acyl-carrier-protein] synthase activity"/>
    <property type="evidence" value="ECO:0007669"/>
    <property type="project" value="InterPro"/>
</dbReference>
<dbReference type="RefSeq" id="WP_119437988.1">
    <property type="nucleotide sequence ID" value="NZ_QWGR01000005.1"/>
</dbReference>
<dbReference type="Pfam" id="PF01648">
    <property type="entry name" value="ACPS"/>
    <property type="match status" value="1"/>
</dbReference>
<dbReference type="InterPro" id="IPR050559">
    <property type="entry name" value="P-Pant_transferase_sf"/>
</dbReference>
<dbReference type="GO" id="GO:0019878">
    <property type="term" value="P:lysine biosynthetic process via aminoadipic acid"/>
    <property type="evidence" value="ECO:0007669"/>
    <property type="project" value="TreeGrafter"/>
</dbReference>
<dbReference type="EMBL" id="QWGR01000005">
    <property type="protein sequence ID" value="RIJ48257.1"/>
    <property type="molecule type" value="Genomic_DNA"/>
</dbReference>
<dbReference type="OrthoDB" id="1190494at2"/>
<protein>
    <recommendedName>
        <fullName evidence="3">4'-phosphopantetheinyl transferase domain-containing protein</fullName>
    </recommendedName>
</protein>
<evidence type="ECO:0000313" key="4">
    <source>
        <dbReference type="EMBL" id="RIJ48257.1"/>
    </source>
</evidence>
<dbReference type="InterPro" id="IPR037143">
    <property type="entry name" value="4-PPantetheinyl_Trfase_dom_sf"/>
</dbReference>
<evidence type="ECO:0000256" key="2">
    <source>
        <dbReference type="ARBA" id="ARBA00022679"/>
    </source>
</evidence>
<dbReference type="PANTHER" id="PTHR12215">
    <property type="entry name" value="PHOSPHOPANTETHEINE TRANSFERASE"/>
    <property type="match status" value="1"/>
</dbReference>
<reference evidence="4 5" key="1">
    <citation type="submission" date="2018-08" db="EMBL/GenBank/DDBJ databases">
        <title>Pallidiluteibacterium maritimus gen. nov., sp. nov., isolated from coastal sediment.</title>
        <authorList>
            <person name="Zhou L.Y."/>
        </authorList>
    </citation>
    <scope>NUCLEOTIDE SEQUENCE [LARGE SCALE GENOMIC DNA]</scope>
    <source>
        <strain evidence="4 5">XSD2</strain>
    </source>
</reference>
<evidence type="ECO:0000259" key="3">
    <source>
        <dbReference type="Pfam" id="PF01648"/>
    </source>
</evidence>
<dbReference type="AlphaFoldDB" id="A0A399T221"/>
<gene>
    <name evidence="4" type="ORF">D1614_11035</name>
</gene>
<organism evidence="4 5">
    <name type="scientific">Maribellus luteus</name>
    <dbReference type="NCBI Taxonomy" id="2305463"/>
    <lineage>
        <taxon>Bacteria</taxon>
        <taxon>Pseudomonadati</taxon>
        <taxon>Bacteroidota</taxon>
        <taxon>Bacteroidia</taxon>
        <taxon>Marinilabiliales</taxon>
        <taxon>Prolixibacteraceae</taxon>
        <taxon>Maribellus</taxon>
    </lineage>
</organism>
<dbReference type="PANTHER" id="PTHR12215:SF10">
    <property type="entry name" value="L-AMINOADIPATE-SEMIALDEHYDE DEHYDROGENASE-PHOSPHOPANTETHEINYL TRANSFERASE"/>
    <property type="match status" value="1"/>
</dbReference>
<keyword evidence="5" id="KW-1185">Reference proteome</keyword>
<dbReference type="GO" id="GO:0000287">
    <property type="term" value="F:magnesium ion binding"/>
    <property type="evidence" value="ECO:0007669"/>
    <property type="project" value="InterPro"/>
</dbReference>
<dbReference type="InterPro" id="IPR008278">
    <property type="entry name" value="4-PPantetheinyl_Trfase_dom"/>
</dbReference>
<evidence type="ECO:0000256" key="1">
    <source>
        <dbReference type="ARBA" id="ARBA00010990"/>
    </source>
</evidence>
<dbReference type="Proteomes" id="UP000265926">
    <property type="component" value="Unassembled WGS sequence"/>
</dbReference>
<evidence type="ECO:0000313" key="5">
    <source>
        <dbReference type="Proteomes" id="UP000265926"/>
    </source>
</evidence>
<proteinExistence type="inferred from homology"/>
<accession>A0A399T221</accession>
<keyword evidence="2" id="KW-0808">Transferase</keyword>